<feature type="transmembrane region" description="Helical" evidence="6">
    <location>
        <begin position="151"/>
        <end position="170"/>
    </location>
</feature>
<feature type="transmembrane region" description="Helical" evidence="6">
    <location>
        <begin position="182"/>
        <end position="200"/>
    </location>
</feature>
<protein>
    <submittedName>
        <fullName evidence="7">LysE family translocator</fullName>
    </submittedName>
</protein>
<evidence type="ECO:0000256" key="2">
    <source>
        <dbReference type="ARBA" id="ARBA00022475"/>
    </source>
</evidence>
<dbReference type="PANTHER" id="PTHR38825">
    <property type="entry name" value="LYSINE EXPORTER PROTEIN (LYSE/YGGA)"/>
    <property type="match status" value="1"/>
</dbReference>
<feature type="transmembrane region" description="Helical" evidence="6">
    <location>
        <begin position="56"/>
        <end position="85"/>
    </location>
</feature>
<reference evidence="7" key="2">
    <citation type="submission" date="2019-02" db="EMBL/GenBank/DDBJ databases">
        <authorList>
            <person name="Chen S.-C."/>
            <person name="Chien H.-H."/>
            <person name="Lai M.-C."/>
        </authorList>
    </citation>
    <scope>NUCLEOTIDE SEQUENCE</scope>
    <source>
        <strain evidence="7">N2F9704</strain>
    </source>
</reference>
<proteinExistence type="predicted"/>
<dbReference type="GO" id="GO:0005886">
    <property type="term" value="C:plasma membrane"/>
    <property type="evidence" value="ECO:0007669"/>
    <property type="project" value="UniProtKB-SubCell"/>
</dbReference>
<gene>
    <name evidence="7" type="ORF">RJ40_07520</name>
</gene>
<reference evidence="7" key="1">
    <citation type="journal article" date="2001" name="Int. J. Syst. Evol. Microbiol.">
        <title>Methanofollis aquaemaris sp. nov., a methanogen isolated from an aquaculture fish pond.</title>
        <authorList>
            <person name="Lai M.C."/>
            <person name="Chen S.C."/>
        </authorList>
    </citation>
    <scope>NUCLEOTIDE SEQUENCE</scope>
    <source>
        <strain evidence="7">N2F9704</strain>
    </source>
</reference>
<evidence type="ECO:0000256" key="1">
    <source>
        <dbReference type="ARBA" id="ARBA00004651"/>
    </source>
</evidence>
<comment type="subcellular location">
    <subcellularLocation>
        <location evidence="1">Cell membrane</location>
        <topology evidence="1">Multi-pass membrane protein</topology>
    </subcellularLocation>
</comment>
<dbReference type="GO" id="GO:0006865">
    <property type="term" value="P:amino acid transport"/>
    <property type="evidence" value="ECO:0007669"/>
    <property type="project" value="InterPro"/>
</dbReference>
<evidence type="ECO:0000256" key="5">
    <source>
        <dbReference type="ARBA" id="ARBA00023136"/>
    </source>
</evidence>
<organism evidence="7 8">
    <name type="scientific">Methanofollis aquaemaris</name>
    <dbReference type="NCBI Taxonomy" id="126734"/>
    <lineage>
        <taxon>Archaea</taxon>
        <taxon>Methanobacteriati</taxon>
        <taxon>Methanobacteriota</taxon>
        <taxon>Stenosarchaea group</taxon>
        <taxon>Methanomicrobia</taxon>
        <taxon>Methanomicrobiales</taxon>
        <taxon>Methanomicrobiaceae</taxon>
        <taxon>Methanofollis</taxon>
    </lineage>
</organism>
<evidence type="ECO:0000256" key="3">
    <source>
        <dbReference type="ARBA" id="ARBA00022692"/>
    </source>
</evidence>
<sequence length="204" mass="20090">MDGIAGALILGLVIGLSGALAPGPTLVATIRGALAEGWAAGPKVAAGHAALETAVFLAVVAGLGIAAASVGPAVALLGGAALVVFGAMTIRESRTAVLEAAPAGTAGNPYVAGAITSAANPYFWIWWLTIGAGLLLDGLAGGLAVAGAFMIGHWAADFGWFGLVAAATAGGRRVMSVGQYRLVLGACGLFLILFGASYLWRAFA</sequence>
<keyword evidence="3 6" id="KW-0812">Transmembrane</keyword>
<dbReference type="PANTHER" id="PTHR38825:SF1">
    <property type="entry name" value="TRANSPORTER, LYSE FAMILY"/>
    <property type="match status" value="1"/>
</dbReference>
<name>A0A8A3S957_9EURY</name>
<dbReference type="EMBL" id="CP036172">
    <property type="protein sequence ID" value="QSZ68403.1"/>
    <property type="molecule type" value="Genomic_DNA"/>
</dbReference>
<evidence type="ECO:0000256" key="4">
    <source>
        <dbReference type="ARBA" id="ARBA00022989"/>
    </source>
</evidence>
<keyword evidence="5 6" id="KW-0472">Membrane</keyword>
<keyword evidence="4 6" id="KW-1133">Transmembrane helix</keyword>
<evidence type="ECO:0000313" key="7">
    <source>
        <dbReference type="EMBL" id="QSZ68403.1"/>
    </source>
</evidence>
<evidence type="ECO:0000256" key="6">
    <source>
        <dbReference type="SAM" id="Phobius"/>
    </source>
</evidence>
<dbReference type="InterPro" id="IPR001123">
    <property type="entry name" value="LeuE-type"/>
</dbReference>
<evidence type="ECO:0000313" key="8">
    <source>
        <dbReference type="Proteomes" id="UP001042704"/>
    </source>
</evidence>
<dbReference type="Pfam" id="PF01810">
    <property type="entry name" value="LysE"/>
    <property type="match status" value="1"/>
</dbReference>
<dbReference type="AlphaFoldDB" id="A0A8A3S957"/>
<dbReference type="KEGG" id="maqe:RJ40_07520"/>
<keyword evidence="8" id="KW-1185">Reference proteome</keyword>
<dbReference type="Proteomes" id="UP001042704">
    <property type="component" value="Chromosome"/>
</dbReference>
<keyword evidence="2" id="KW-1003">Cell membrane</keyword>
<accession>A0A8A3S957</accession>